<comment type="caution">
    <text evidence="1">The sequence shown here is derived from an EMBL/GenBank/DDBJ whole genome shotgun (WGS) entry which is preliminary data.</text>
</comment>
<dbReference type="InterPro" id="IPR004704">
    <property type="entry name" value="PTS_IID_man"/>
</dbReference>
<dbReference type="RefSeq" id="WP_032430767.1">
    <property type="nucleotide sequence ID" value="NZ_CP162382.1"/>
</dbReference>
<dbReference type="GO" id="GO:0009401">
    <property type="term" value="P:phosphoenolpyruvate-dependent sugar phosphotransferase system"/>
    <property type="evidence" value="ECO:0007669"/>
    <property type="project" value="InterPro"/>
</dbReference>
<dbReference type="EMBL" id="JAAEFK010000034">
    <property type="protein sequence ID" value="NDL86528.1"/>
    <property type="molecule type" value="Genomic_DNA"/>
</dbReference>
<reference evidence="1" key="1">
    <citation type="journal article" date="2020" name="Open Forum Infect. Dis.">
        <title>Microbiome restoration by RBX2660 does not preclude recurrence of multidrug-resistant urinary tract infection following subsequent antibiotic exposure: A case report.</title>
        <authorList>
            <person name="Keen E."/>
            <person name="Tasoff P."/>
            <person name="Hink T."/>
            <person name="Reske K."/>
            <person name="Dantas G."/>
            <person name="Kwon J."/>
            <person name="Dubberke E."/>
        </authorList>
    </citation>
    <scope>NUCLEOTIDE SEQUENCE</scope>
    <source>
        <strain evidence="1">Urine_1_19</strain>
    </source>
</reference>
<dbReference type="PROSITE" id="PS51108">
    <property type="entry name" value="PTS_EIID"/>
    <property type="match status" value="1"/>
</dbReference>
<dbReference type="InterPro" id="IPR050303">
    <property type="entry name" value="GatZ_KbaZ_carbometab"/>
</dbReference>
<gene>
    <name evidence="1" type="ORF">GY104_24675</name>
</gene>
<sequence>MSILTKKDLWLVLLNQFSIRSCNNFERQQASGYTQSMLPVIKKCYPDDKQAQQLAMERHMELFLTHDMGSSVCVGVSAAMEERIAQSGDISESSINAVKTAMMGPVAGLGDSLIQGTARPILAGLGASFALQGSVIGSLFFFLCMTSISLSIRYFGVFQGYSQGVKLVTNMQKSGIITKVTELAAIAAYMISGAFVALIVVAHTPISFTAGDTTIKLQETLDNLMPGVIGLIYTGVMYYFISRKHISAITLMLCTMAFGVLMVYLGILS</sequence>
<proteinExistence type="predicted"/>
<name>A0A6B2I9Z6_KLEPN</name>
<protein>
    <submittedName>
        <fullName evidence="1">PTS system mannose/fructose/sorbose family transporter subunit IID</fullName>
    </submittedName>
</protein>
<evidence type="ECO:0000313" key="1">
    <source>
        <dbReference type="EMBL" id="NDL86528.1"/>
    </source>
</evidence>
<dbReference type="Pfam" id="PF03613">
    <property type="entry name" value="EIID-AGA"/>
    <property type="match status" value="1"/>
</dbReference>
<dbReference type="PANTHER" id="PTHR32502">
    <property type="entry name" value="N-ACETYLGALACTOSAMINE PERMEASE II COMPONENT-RELATED"/>
    <property type="match status" value="1"/>
</dbReference>
<dbReference type="GO" id="GO:0005886">
    <property type="term" value="C:plasma membrane"/>
    <property type="evidence" value="ECO:0007669"/>
    <property type="project" value="TreeGrafter"/>
</dbReference>
<dbReference type="AlphaFoldDB" id="A0A6B2I9Z6"/>
<accession>A0A6B2I9Z6</accession>
<organism evidence="1">
    <name type="scientific">Klebsiella pneumoniae</name>
    <dbReference type="NCBI Taxonomy" id="573"/>
    <lineage>
        <taxon>Bacteria</taxon>
        <taxon>Pseudomonadati</taxon>
        <taxon>Pseudomonadota</taxon>
        <taxon>Gammaproteobacteria</taxon>
        <taxon>Enterobacterales</taxon>
        <taxon>Enterobacteriaceae</taxon>
        <taxon>Klebsiella/Raoultella group</taxon>
        <taxon>Klebsiella</taxon>
        <taxon>Klebsiella pneumoniae complex</taxon>
    </lineage>
</organism>
<dbReference type="PANTHER" id="PTHR32502:SF23">
    <property type="entry name" value="TRANSPORT PROTEIN, PTS SYSTEM"/>
    <property type="match status" value="1"/>
</dbReference>